<evidence type="ECO:0000256" key="7">
    <source>
        <dbReference type="SAM" id="Phobius"/>
    </source>
</evidence>
<feature type="transmembrane region" description="Helical" evidence="7">
    <location>
        <begin position="231"/>
        <end position="254"/>
    </location>
</feature>
<evidence type="ECO:0000313" key="9">
    <source>
        <dbReference type="Proteomes" id="UP000822688"/>
    </source>
</evidence>
<feature type="transmembrane region" description="Helical" evidence="7">
    <location>
        <begin position="108"/>
        <end position="124"/>
    </location>
</feature>
<dbReference type="InterPro" id="IPR006043">
    <property type="entry name" value="NCS2"/>
</dbReference>
<evidence type="ECO:0000256" key="3">
    <source>
        <dbReference type="ARBA" id="ARBA00022692"/>
    </source>
</evidence>
<comment type="similarity">
    <text evidence="2">Belongs to the nucleobase:cation symporter-2 (NCS2) (TC 2.A.40) family.</text>
</comment>
<sequence>MAGGAVPVPTPGMPGPLQPKPEDLNHPCQEQLPELKYCINDNPPWPEAIALGFQHYLVMLGSSIMIPSILVPMMGGSDADKSRVIQTILFVSGINTLLQTTFGARLPTVVGGSFAFIIPTITIINSDNLISIPDDSERFLHTMRAVQGAIITSSCIHIVLGFSGLWGILARFLSPVVIAPTIIVVGLGLYEYGFPMVGKCVEIGIPQLLVVLIFSQYLKHIRVRHQPVFELFPVMIGTAVTWAYAHLLTMSGAYEHATSKGKNHCRTDRAHIIGTTPWIRIPWPLQWGGPTFDADHTFGILAGAIATLIESTSQFYAVSRLSGATPPPPYVISRGIGWEGIGILLDGMFGTAAGSTISSETIGLIGMTRVGSRRVVQISAGFMISLSLLGKFGGIFASMPIPMVGAVFCVMFAYLGAAGISSLQFCNMNLQRNIFIIGFSVFMAFSVPQYFKQYTLTAGHGPSHSRAHWFNDIINVMFSSSAVIVMMIAATLDQTLKASRKDRGLLWWDKFSTFGSDPRNLEFYKLPMGLNKFFPPT</sequence>
<comment type="subcellular location">
    <subcellularLocation>
        <location evidence="1">Membrane</location>
        <topology evidence="1">Multi-pass membrane protein</topology>
    </subcellularLocation>
</comment>
<dbReference type="GO" id="GO:0016020">
    <property type="term" value="C:membrane"/>
    <property type="evidence" value="ECO:0007669"/>
    <property type="project" value="UniProtKB-SubCell"/>
</dbReference>
<keyword evidence="3 7" id="KW-0812">Transmembrane</keyword>
<evidence type="ECO:0000256" key="6">
    <source>
        <dbReference type="SAM" id="MobiDB-lite"/>
    </source>
</evidence>
<feature type="transmembrane region" description="Helical" evidence="7">
    <location>
        <begin position="53"/>
        <end position="72"/>
    </location>
</feature>
<comment type="caution">
    <text evidence="8">The sequence shown here is derived from an EMBL/GenBank/DDBJ whole genome shotgun (WGS) entry which is preliminary data.</text>
</comment>
<name>A0A8T0I0J8_CERPU</name>
<dbReference type="GO" id="GO:0022857">
    <property type="term" value="F:transmembrane transporter activity"/>
    <property type="evidence" value="ECO:0007669"/>
    <property type="project" value="InterPro"/>
</dbReference>
<feature type="transmembrane region" description="Helical" evidence="7">
    <location>
        <begin position="375"/>
        <end position="397"/>
    </location>
</feature>
<dbReference type="AlphaFoldDB" id="A0A8T0I0J8"/>
<evidence type="ECO:0000256" key="5">
    <source>
        <dbReference type="ARBA" id="ARBA00023136"/>
    </source>
</evidence>
<dbReference type="OrthoDB" id="1641903at2759"/>
<reference evidence="8" key="1">
    <citation type="submission" date="2020-06" db="EMBL/GenBank/DDBJ databases">
        <title>WGS assembly of Ceratodon purpureus strain R40.</title>
        <authorList>
            <person name="Carey S.B."/>
            <person name="Jenkins J."/>
            <person name="Shu S."/>
            <person name="Lovell J.T."/>
            <person name="Sreedasyam A."/>
            <person name="Maumus F."/>
            <person name="Tiley G.P."/>
            <person name="Fernandez-Pozo N."/>
            <person name="Barry K."/>
            <person name="Chen C."/>
            <person name="Wang M."/>
            <person name="Lipzen A."/>
            <person name="Daum C."/>
            <person name="Saski C.A."/>
            <person name="Payton A.C."/>
            <person name="Mcbreen J.C."/>
            <person name="Conrad R.E."/>
            <person name="Kollar L.M."/>
            <person name="Olsson S."/>
            <person name="Huttunen S."/>
            <person name="Landis J.B."/>
            <person name="Wickett N.J."/>
            <person name="Johnson M.G."/>
            <person name="Rensing S.A."/>
            <person name="Grimwood J."/>
            <person name="Schmutz J."/>
            <person name="Mcdaniel S.F."/>
        </authorList>
    </citation>
    <scope>NUCLEOTIDE SEQUENCE</scope>
    <source>
        <strain evidence="8">R40</strain>
    </source>
</reference>
<proteinExistence type="inferred from homology"/>
<evidence type="ECO:0000313" key="8">
    <source>
        <dbReference type="EMBL" id="KAG0576954.1"/>
    </source>
</evidence>
<evidence type="ECO:0000256" key="1">
    <source>
        <dbReference type="ARBA" id="ARBA00004141"/>
    </source>
</evidence>
<dbReference type="PANTHER" id="PTHR11119">
    <property type="entry name" value="XANTHINE-URACIL / VITAMIN C PERMEASE FAMILY MEMBER"/>
    <property type="match status" value="1"/>
</dbReference>
<keyword evidence="5 7" id="KW-0472">Membrane</keyword>
<feature type="compositionally biased region" description="Pro residues" evidence="6">
    <location>
        <begin position="8"/>
        <end position="19"/>
    </location>
</feature>
<dbReference type="Pfam" id="PF00860">
    <property type="entry name" value="Xan_ur_permease"/>
    <property type="match status" value="1"/>
</dbReference>
<evidence type="ECO:0000256" key="2">
    <source>
        <dbReference type="ARBA" id="ARBA00008821"/>
    </source>
</evidence>
<keyword evidence="9" id="KW-1185">Reference proteome</keyword>
<gene>
    <name evidence="8" type="ORF">KC19_5G120800</name>
</gene>
<feature type="transmembrane region" description="Helical" evidence="7">
    <location>
        <begin position="172"/>
        <end position="193"/>
    </location>
</feature>
<dbReference type="NCBIfam" id="NF037981">
    <property type="entry name" value="NCS2_1"/>
    <property type="match status" value="1"/>
</dbReference>
<evidence type="ECO:0000256" key="4">
    <source>
        <dbReference type="ARBA" id="ARBA00022989"/>
    </source>
</evidence>
<protein>
    <submittedName>
        <fullName evidence="8">Uncharacterized protein</fullName>
    </submittedName>
</protein>
<feature type="transmembrane region" description="Helical" evidence="7">
    <location>
        <begin position="403"/>
        <end position="426"/>
    </location>
</feature>
<feature type="transmembrane region" description="Helical" evidence="7">
    <location>
        <begin position="145"/>
        <end position="166"/>
    </location>
</feature>
<dbReference type="EMBL" id="CM026425">
    <property type="protein sequence ID" value="KAG0576953.1"/>
    <property type="molecule type" value="Genomic_DNA"/>
</dbReference>
<dbReference type="Proteomes" id="UP000822688">
    <property type="component" value="Chromosome 5"/>
</dbReference>
<keyword evidence="4 7" id="KW-1133">Transmembrane helix</keyword>
<feature type="region of interest" description="Disordered" evidence="6">
    <location>
        <begin position="1"/>
        <end position="26"/>
    </location>
</feature>
<dbReference type="EMBL" id="CM026425">
    <property type="protein sequence ID" value="KAG0576952.1"/>
    <property type="molecule type" value="Genomic_DNA"/>
</dbReference>
<feature type="transmembrane region" description="Helical" evidence="7">
    <location>
        <begin position="433"/>
        <end position="451"/>
    </location>
</feature>
<dbReference type="EMBL" id="CM026425">
    <property type="protein sequence ID" value="KAG0576954.1"/>
    <property type="molecule type" value="Genomic_DNA"/>
</dbReference>
<organism evidence="8 9">
    <name type="scientific">Ceratodon purpureus</name>
    <name type="common">Fire moss</name>
    <name type="synonym">Dicranum purpureum</name>
    <dbReference type="NCBI Taxonomy" id="3225"/>
    <lineage>
        <taxon>Eukaryota</taxon>
        <taxon>Viridiplantae</taxon>
        <taxon>Streptophyta</taxon>
        <taxon>Embryophyta</taxon>
        <taxon>Bryophyta</taxon>
        <taxon>Bryophytina</taxon>
        <taxon>Bryopsida</taxon>
        <taxon>Dicranidae</taxon>
        <taxon>Pseudoditrichales</taxon>
        <taxon>Ditrichaceae</taxon>
        <taxon>Ceratodon</taxon>
    </lineage>
</organism>
<feature type="transmembrane region" description="Helical" evidence="7">
    <location>
        <begin position="473"/>
        <end position="492"/>
    </location>
</feature>
<accession>A0A8T0I0J8</accession>